<sequence length="137" mass="15129">MAKYALYTLSLIGLPSSPLNGTRLISVRTSVKPACSSQPGRWRAASSRAPPLRTILPTSVSIFFAAGPTSKSRRSRSLRQWSSHKLTHPPGTRIRYISENASCQAAAERPWSSSFWFTSVKVEVQVSGSRVMEHVRN</sequence>
<proteinExistence type="predicted"/>
<organism evidence="1">
    <name type="scientific">Athelia psychrophila</name>
    <dbReference type="NCBI Taxonomy" id="1759441"/>
    <lineage>
        <taxon>Eukaryota</taxon>
        <taxon>Fungi</taxon>
        <taxon>Dikarya</taxon>
        <taxon>Basidiomycota</taxon>
        <taxon>Agaricomycotina</taxon>
        <taxon>Agaricomycetes</taxon>
        <taxon>Agaricomycetidae</taxon>
        <taxon>Atheliales</taxon>
        <taxon>Atheliaceae</taxon>
        <taxon>Athelia</taxon>
    </lineage>
</organism>
<dbReference type="AlphaFoldDB" id="A0A166W650"/>
<accession>A0A166W650</accession>
<dbReference type="EMBL" id="KV417482">
    <property type="protein sequence ID" value="KZP33424.1"/>
    <property type="molecule type" value="Genomic_DNA"/>
</dbReference>
<evidence type="ECO:0000313" key="1">
    <source>
        <dbReference type="EMBL" id="KZP33424.1"/>
    </source>
</evidence>
<protein>
    <submittedName>
        <fullName evidence="1">Uncharacterized protein</fullName>
    </submittedName>
</protein>
<gene>
    <name evidence="1" type="ORF">FIBSPDRAFT_306728</name>
</gene>
<feature type="non-terminal residue" evidence="1">
    <location>
        <position position="137"/>
    </location>
</feature>
<reference evidence="1" key="1">
    <citation type="journal article" date="2016" name="Mol. Biol. Evol.">
        <title>Comparative Genomics of Early-Diverging Mushroom-Forming Fungi Provides Insights into the Origins of Lignocellulose Decay Capabilities.</title>
        <authorList>
            <person name="Nagy L.G."/>
            <person name="Riley R."/>
            <person name="Tritt A."/>
            <person name="Adam C."/>
            <person name="Daum C."/>
            <person name="Floudas D."/>
            <person name="Sun H."/>
            <person name="Yadav J.S."/>
            <person name="Pangilinan J."/>
            <person name="Larsson K.H."/>
            <person name="Matsuura K."/>
            <person name="Barry K."/>
            <person name="Labutti K."/>
            <person name="Kuo R."/>
            <person name="Ohm R.A."/>
            <person name="Bhattacharya S.S."/>
            <person name="Shirouzu T."/>
            <person name="Yoshinaga Y."/>
            <person name="Martin F.M."/>
            <person name="Grigoriev I.V."/>
            <person name="Hibbett D.S."/>
        </authorList>
    </citation>
    <scope>NUCLEOTIDE SEQUENCE [LARGE SCALE GENOMIC DNA]</scope>
    <source>
        <strain evidence="1">CBS 109695</strain>
    </source>
</reference>
<name>A0A166W650_9AGAM</name>